<evidence type="ECO:0000256" key="5">
    <source>
        <dbReference type="SAM" id="MobiDB-lite"/>
    </source>
</evidence>
<dbReference type="GO" id="GO:0031491">
    <property type="term" value="F:nucleosome binding"/>
    <property type="evidence" value="ECO:0007669"/>
    <property type="project" value="TreeGrafter"/>
</dbReference>
<name>A0A1Y1V7Y5_9FUNG</name>
<dbReference type="Proteomes" id="UP000193719">
    <property type="component" value="Unassembled WGS sequence"/>
</dbReference>
<dbReference type="GO" id="GO:0006325">
    <property type="term" value="P:chromatin organization"/>
    <property type="evidence" value="ECO:0007669"/>
    <property type="project" value="InterPro"/>
</dbReference>
<keyword evidence="4" id="KW-0802">TPR repeat</keyword>
<dbReference type="Gene3D" id="1.25.40.10">
    <property type="entry name" value="Tetratricopeptide repeat domain"/>
    <property type="match status" value="1"/>
</dbReference>
<feature type="region of interest" description="Disordered" evidence="5">
    <location>
        <begin position="1928"/>
        <end position="1959"/>
    </location>
</feature>
<proteinExistence type="inferred from homology"/>
<comment type="similarity">
    <text evidence="2">Belongs to the HIR3 family.</text>
</comment>
<comment type="caution">
    <text evidence="6">The sequence shown here is derived from an EMBL/GenBank/DDBJ whole genome shotgun (WGS) entry which is preliminary data.</text>
</comment>
<dbReference type="PANTHER" id="PTHR15502:SF7">
    <property type="entry name" value="CALCINEURIN-BINDING PROTEIN CABIN-1"/>
    <property type="match status" value="1"/>
</dbReference>
<feature type="region of interest" description="Disordered" evidence="5">
    <location>
        <begin position="303"/>
        <end position="331"/>
    </location>
</feature>
<dbReference type="InterPro" id="IPR033053">
    <property type="entry name" value="Hir3/CABIN1"/>
</dbReference>
<organism evidence="6 7">
    <name type="scientific">Piromyces finnis</name>
    <dbReference type="NCBI Taxonomy" id="1754191"/>
    <lineage>
        <taxon>Eukaryota</taxon>
        <taxon>Fungi</taxon>
        <taxon>Fungi incertae sedis</taxon>
        <taxon>Chytridiomycota</taxon>
        <taxon>Chytridiomycota incertae sedis</taxon>
        <taxon>Neocallimastigomycetes</taxon>
        <taxon>Neocallimastigales</taxon>
        <taxon>Neocallimastigaceae</taxon>
        <taxon>Piromyces</taxon>
    </lineage>
</organism>
<feature type="repeat" description="TPR" evidence="4">
    <location>
        <begin position="80"/>
        <end position="113"/>
    </location>
</feature>
<dbReference type="GO" id="GO:0000417">
    <property type="term" value="C:HIR complex"/>
    <property type="evidence" value="ECO:0007669"/>
    <property type="project" value="TreeGrafter"/>
</dbReference>
<dbReference type="SMART" id="SM00028">
    <property type="entry name" value="TPR"/>
    <property type="match status" value="5"/>
</dbReference>
<feature type="compositionally biased region" description="Basic and acidic residues" evidence="5">
    <location>
        <begin position="1867"/>
        <end position="1891"/>
    </location>
</feature>
<evidence type="ECO:0000256" key="3">
    <source>
        <dbReference type="ARBA" id="ARBA00023242"/>
    </source>
</evidence>
<dbReference type="STRING" id="1754191.A0A1Y1V7Y5"/>
<feature type="region of interest" description="Disordered" evidence="5">
    <location>
        <begin position="451"/>
        <end position="478"/>
    </location>
</feature>
<gene>
    <name evidence="6" type="ORF">BCR36DRAFT_70132</name>
</gene>
<evidence type="ECO:0000256" key="1">
    <source>
        <dbReference type="ARBA" id="ARBA00004123"/>
    </source>
</evidence>
<dbReference type="GO" id="GO:0005634">
    <property type="term" value="C:nucleus"/>
    <property type="evidence" value="ECO:0007669"/>
    <property type="project" value="UniProtKB-SubCell"/>
</dbReference>
<dbReference type="InterPro" id="IPR019734">
    <property type="entry name" value="TPR_rpt"/>
</dbReference>
<dbReference type="PROSITE" id="PS50005">
    <property type="entry name" value="TPR"/>
    <property type="match status" value="2"/>
</dbReference>
<protein>
    <submittedName>
        <fullName evidence="6">Uncharacterized protein</fullName>
    </submittedName>
</protein>
<accession>A0A1Y1V7Y5</accession>
<comment type="subcellular location">
    <subcellularLocation>
        <location evidence="1">Nucleus</location>
    </subcellularLocation>
</comment>
<dbReference type="EMBL" id="MCFH01000025">
    <property type="protein sequence ID" value="ORX48951.1"/>
    <property type="molecule type" value="Genomic_DNA"/>
</dbReference>
<reference evidence="6 7" key="1">
    <citation type="submission" date="2016-08" db="EMBL/GenBank/DDBJ databases">
        <title>Genomes of anaerobic fungi encode conserved fungal cellulosomes for biomass hydrolysis.</title>
        <authorList>
            <consortium name="DOE Joint Genome Institute"/>
            <person name="Haitjema C.H."/>
            <person name="Gilmore S.P."/>
            <person name="Henske J.K."/>
            <person name="Solomon K.V."/>
            <person name="De Groot R."/>
            <person name="Kuo A."/>
            <person name="Mondo S.J."/>
            <person name="Salamov A.A."/>
            <person name="Labutti K."/>
            <person name="Zhao Z."/>
            <person name="Chiniquy J."/>
            <person name="Barry K."/>
            <person name="Brewer H.M."/>
            <person name="Purvine S.O."/>
            <person name="Wright A.T."/>
            <person name="Boxma B."/>
            <person name="Van Alen T."/>
            <person name="Hackstein J.H."/>
            <person name="Baker S.E."/>
            <person name="Grigoriev I.V."/>
            <person name="O'Malley M.A."/>
        </authorList>
    </citation>
    <scope>NUCLEOTIDE SEQUENCE [LARGE SCALE GENOMIC DNA]</scope>
    <source>
        <strain evidence="7">finn</strain>
    </source>
</reference>
<dbReference type="OrthoDB" id="77564at2759"/>
<feature type="repeat" description="TPR" evidence="4">
    <location>
        <begin position="114"/>
        <end position="147"/>
    </location>
</feature>
<feature type="region of interest" description="Disordered" evidence="5">
    <location>
        <begin position="1039"/>
        <end position="1068"/>
    </location>
</feature>
<sequence length="1988" mass="236504">MRFIAFNVPQEREQFKEIDTKDVKIKKAFSSYNKALILQNEEKYDEAKLVYEEIMKSSIFEEKLQKVKNIQSSPIHLVHFVVLKNYAIILEKISQIEDAIEYYEKAIIIDSTDTNLWYRIGELYQSNNYYEKAYDAYKKALDNSNTNISLWKALTGISNVLYEIGDFVTCLKYVNRALDINPGWIRGIWIKYDILYEFTQNLSFNSTLPLRCTFSDIQEFNNKKEQLKLLFKKYPEETKKRKSKCFCKLIHSCKNITYFLDHENWKELGELLLKIYNDLIKKKQKVESCVLAPVKIEFASTDIPTKSPSEASNSESNDEMKNEFSEENRVSTNDKKRKRFLITVEDNKNIRTSKRVREKIEQETKQTEEKDIYLKFKKKVNFIIPKKYNFEMGGKVPNESTSNENQFILVENIKSLESNIEYKFLGLKLNAAIHENKTKIALISKNFSNDKNNIKNKAGNDNDTDKSDNEENNNNDNVNSTNFILSLSKNKSSQELSKIVTSSYKDKIKNFIEKLNKTNQNILNLLLEFSSFFMIEYIHDSDLDNNIKNNWLNWKWPEEMNKCIFTIWKILEKHGAGSSLFKIYFSEEYKSQANRIWIKELFISNSELFLDTFIIENNKNENILISKLNSTDMNSIEFKLFIKWWSILSEYVYFNPITDQKRYIRYLWLKYQYEYLIGNDEEAKYNLDLLLKQDFVEVIYHNAHYIKKLTPSVVKLHLCMINAFDYINETNQMFLSKQYQGIISHLRILFDNFFESDTNAISQQFHESLENWSKSDNIQFSPENQLYHCILLEYINKCTISRRFELLELLVKSYQELNQVENVFICFVYMLIDITTNVLFIENNDVILKFHYIFFNIVKVIAQNPSYYLEKLNGHSEKIFSLFISIIFLFSRIGLYFFEHSLEIYQHLKTLSKEDNTIEHKFNTLVLDIWTIFAYTLYFLKDKKIIEQKEKTIESEIQIDRNINYERNNEKDSNRKDSDGNIKANNKLDELVPMVIDDEDDDKKETNEIINITEDKDNENKDNDDIIIIDDIDKKKTNDNAGGVRKNSVNSHTNHSKKSSNNICEDENENTSFKDKVNNIITDLLSYIHEELGYLHICNYSEGRFLKLCISHLKNLDCENKDYSLSIYLCYYCLYHIDGLYEVDDHETEEIELDNDTILEYTKYLGNDVITNFSSLTNKQRQLALDSLDYLNDTIAKNEPGLDKIISSTVKRNKQIIKYFLKSNIGPFDLDYSPCTKEFRPLISTWDIQLKKKEMGVIPKFYNIFYYIKGQLLYSLHKPKTSDDNLQEAIDSFQFNLYLNPTHYDSWFSLGKCYYQYSCEKIEWSAFEFLDKLKRITRYQKKAFHCFVRAVKLMRNSGLEESIFGKIKGGKESYHNDRNEEKFIYKEKELFLENYTLHYTKEEIAKNLWSKWGYLIYICLVKSELHNTLKFSKNTSTYIKLPVSIQDQIPKSRKFSVFMQNISELPINNDIEDAFYNVLWKFCFYCFSMAMKYDNKHWEYSYMLGRVSEKLKRENSVIIRYYISSINIINSQHNVDKVYEPLIKLISYLCKALIRHDIEPEIAISLMDKFGNHDHINMAMNPELVWDNELQKSETLYDKAFDRLLIELKRIRYLDKKNWYDKPTYKISWIYLKVKNDPNKAQEIIQTIFQLKNIIKRNTIISVWNKDYDLPGRYFYAIKFYIEYFSEILKETNDIETLKLLLFKVYNATATILLYPKKSRKIVFTTYIEAIKKIEDKISTISPLEVKKLDRDQVIEYLKLHENLINRDITGCQGKLRSLLFDTFDIYNKLFSNNKLVKTKDKTILMGLLINIYLKILNIVHENHLNNEELKDPKFFKEEERREMAKINKLIEIQLVSYCKQEKAIEKSNRNKGKEKEKEKINNESKNISKTEEEESNESNNKDKINIEIVDEKVNKDEEEMKNDEIIIIKYDEKEDNKSSKDDNNTKDDQENDKYKNMSEEQVIKEMKIMKWILKMELRKLRMKILLK</sequence>
<evidence type="ECO:0000313" key="6">
    <source>
        <dbReference type="EMBL" id="ORX48951.1"/>
    </source>
</evidence>
<dbReference type="PANTHER" id="PTHR15502">
    <property type="entry name" value="CALCINEURIN-BINDING PROTEIN CABIN 1-RELATED"/>
    <property type="match status" value="1"/>
</dbReference>
<feature type="region of interest" description="Disordered" evidence="5">
    <location>
        <begin position="1867"/>
        <end position="1900"/>
    </location>
</feature>
<keyword evidence="3" id="KW-0539">Nucleus</keyword>
<dbReference type="SUPFAM" id="SSF48452">
    <property type="entry name" value="TPR-like"/>
    <property type="match status" value="2"/>
</dbReference>
<keyword evidence="7" id="KW-1185">Reference proteome</keyword>
<evidence type="ECO:0000256" key="4">
    <source>
        <dbReference type="PROSITE-ProRule" id="PRU00339"/>
    </source>
</evidence>
<feature type="compositionally biased region" description="Basic and acidic residues" evidence="5">
    <location>
        <begin position="318"/>
        <end position="331"/>
    </location>
</feature>
<feature type="compositionally biased region" description="Basic and acidic residues" evidence="5">
    <location>
        <begin position="458"/>
        <end position="469"/>
    </location>
</feature>
<evidence type="ECO:0000256" key="2">
    <source>
        <dbReference type="ARBA" id="ARBA00007335"/>
    </source>
</evidence>
<dbReference type="InterPro" id="IPR011990">
    <property type="entry name" value="TPR-like_helical_dom_sf"/>
</dbReference>
<reference evidence="6 7" key="2">
    <citation type="submission" date="2016-08" db="EMBL/GenBank/DDBJ databases">
        <title>Pervasive Adenine N6-methylation of Active Genes in Fungi.</title>
        <authorList>
            <consortium name="DOE Joint Genome Institute"/>
            <person name="Mondo S.J."/>
            <person name="Dannebaum R.O."/>
            <person name="Kuo R.C."/>
            <person name="Labutti K."/>
            <person name="Haridas S."/>
            <person name="Kuo A."/>
            <person name="Salamov A."/>
            <person name="Ahrendt S.R."/>
            <person name="Lipzen A."/>
            <person name="Sullivan W."/>
            <person name="Andreopoulos W.B."/>
            <person name="Clum A."/>
            <person name="Lindquist E."/>
            <person name="Daum C."/>
            <person name="Ramamoorthy G.K."/>
            <person name="Gryganskyi A."/>
            <person name="Culley D."/>
            <person name="Magnuson J.K."/>
            <person name="James T.Y."/>
            <person name="O'Malley M.A."/>
            <person name="Stajich J.E."/>
            <person name="Spatafora J.W."/>
            <person name="Visel A."/>
            <person name="Grigoriev I.V."/>
        </authorList>
    </citation>
    <scope>NUCLEOTIDE SEQUENCE [LARGE SCALE GENOMIC DNA]</scope>
    <source>
        <strain evidence="7">finn</strain>
    </source>
</reference>
<feature type="compositionally biased region" description="Polar residues" evidence="5">
    <location>
        <begin position="303"/>
        <end position="315"/>
    </location>
</feature>
<evidence type="ECO:0000313" key="7">
    <source>
        <dbReference type="Proteomes" id="UP000193719"/>
    </source>
</evidence>
<dbReference type="Pfam" id="PF13181">
    <property type="entry name" value="TPR_8"/>
    <property type="match status" value="1"/>
</dbReference>